<evidence type="ECO:0000313" key="15">
    <source>
        <dbReference type="EMBL" id="GAA5165616.1"/>
    </source>
</evidence>
<dbReference type="Pfam" id="PF22776">
    <property type="entry name" value="K_trans_C"/>
    <property type="match status" value="1"/>
</dbReference>
<feature type="domain" description="K+ potassium transporter C-terminal" evidence="14">
    <location>
        <begin position="480"/>
        <end position="626"/>
    </location>
</feature>
<feature type="domain" description="K+ potassium transporter integral membrane" evidence="13">
    <location>
        <begin position="13"/>
        <end position="467"/>
    </location>
</feature>
<dbReference type="InterPro" id="IPR023051">
    <property type="entry name" value="Kup"/>
</dbReference>
<keyword evidence="9 12" id="KW-1133">Transmembrane helix</keyword>
<keyword evidence="16" id="KW-1185">Reference proteome</keyword>
<dbReference type="HAMAP" id="MF_01522">
    <property type="entry name" value="Kup"/>
    <property type="match status" value="1"/>
</dbReference>
<keyword evidence="11 12" id="KW-0472">Membrane</keyword>
<comment type="subcellular location">
    <subcellularLocation>
        <location evidence="12">Cell membrane</location>
        <topology evidence="12">Multi-pass membrane protein</topology>
    </subcellularLocation>
    <subcellularLocation>
        <location evidence="1">Membrane</location>
        <topology evidence="1">Multi-pass membrane protein</topology>
    </subcellularLocation>
</comment>
<keyword evidence="8 12" id="KW-0630">Potassium</keyword>
<evidence type="ECO:0000259" key="13">
    <source>
        <dbReference type="Pfam" id="PF02705"/>
    </source>
</evidence>
<evidence type="ECO:0000256" key="4">
    <source>
        <dbReference type="ARBA" id="ARBA00022475"/>
    </source>
</evidence>
<evidence type="ECO:0000256" key="6">
    <source>
        <dbReference type="ARBA" id="ARBA00022692"/>
    </source>
</evidence>
<comment type="similarity">
    <text evidence="2 12">Belongs to the HAK/KUP transporter (TC 2.A.72) family.</text>
</comment>
<gene>
    <name evidence="12" type="primary">kup</name>
    <name evidence="15" type="ORF">GCM10025770_21430</name>
</gene>
<evidence type="ECO:0000256" key="1">
    <source>
        <dbReference type="ARBA" id="ARBA00004141"/>
    </source>
</evidence>
<feature type="transmembrane region" description="Helical" evidence="12">
    <location>
        <begin position="291"/>
        <end position="320"/>
    </location>
</feature>
<feature type="transmembrane region" description="Helical" evidence="12">
    <location>
        <begin position="172"/>
        <end position="194"/>
    </location>
</feature>
<keyword evidence="3 12" id="KW-0813">Transport</keyword>
<feature type="transmembrane region" description="Helical" evidence="12">
    <location>
        <begin position="206"/>
        <end position="229"/>
    </location>
</feature>
<evidence type="ECO:0000256" key="3">
    <source>
        <dbReference type="ARBA" id="ARBA00022448"/>
    </source>
</evidence>
<reference evidence="16" key="1">
    <citation type="journal article" date="2019" name="Int. J. Syst. Evol. Microbiol.">
        <title>The Global Catalogue of Microorganisms (GCM) 10K type strain sequencing project: providing services to taxonomists for standard genome sequencing and annotation.</title>
        <authorList>
            <consortium name="The Broad Institute Genomics Platform"/>
            <consortium name="The Broad Institute Genome Sequencing Center for Infectious Disease"/>
            <person name="Wu L."/>
            <person name="Ma J."/>
        </authorList>
    </citation>
    <scope>NUCLEOTIDE SEQUENCE [LARGE SCALE GENOMIC DNA]</scope>
    <source>
        <strain evidence="16">JCM 18715</strain>
    </source>
</reference>
<name>A0ABP9QQC3_9RHOO</name>
<keyword evidence="5 12" id="KW-0633">Potassium transport</keyword>
<keyword evidence="4 12" id="KW-1003">Cell membrane</keyword>
<keyword evidence="10 12" id="KW-0406">Ion transport</keyword>
<dbReference type="EMBL" id="BAABLD010000008">
    <property type="protein sequence ID" value="GAA5165616.1"/>
    <property type="molecule type" value="Genomic_DNA"/>
</dbReference>
<comment type="catalytic activity">
    <reaction evidence="12">
        <text>K(+)(in) + H(+)(in) = K(+)(out) + H(+)(out)</text>
        <dbReference type="Rhea" id="RHEA:28490"/>
        <dbReference type="ChEBI" id="CHEBI:15378"/>
        <dbReference type="ChEBI" id="CHEBI:29103"/>
    </reaction>
</comment>
<feature type="transmembrane region" description="Helical" evidence="12">
    <location>
        <begin position="367"/>
        <end position="387"/>
    </location>
</feature>
<dbReference type="RefSeq" id="WP_345532941.1">
    <property type="nucleotide sequence ID" value="NZ_BAABLD010000008.1"/>
</dbReference>
<keyword evidence="7 12" id="KW-0769">Symport</keyword>
<dbReference type="InterPro" id="IPR053952">
    <property type="entry name" value="K_trans_C"/>
</dbReference>
<comment type="function">
    <text evidence="12">Transport of potassium into the cell. Likely operates as a K(+):H(+) symporter.</text>
</comment>
<evidence type="ECO:0000256" key="11">
    <source>
        <dbReference type="ARBA" id="ARBA00023136"/>
    </source>
</evidence>
<evidence type="ECO:0000259" key="14">
    <source>
        <dbReference type="Pfam" id="PF22776"/>
    </source>
</evidence>
<evidence type="ECO:0000256" key="12">
    <source>
        <dbReference type="HAMAP-Rule" id="MF_01522"/>
    </source>
</evidence>
<feature type="transmembrane region" description="Helical" evidence="12">
    <location>
        <begin position="426"/>
        <end position="444"/>
    </location>
</feature>
<feature type="transmembrane region" description="Helical" evidence="12">
    <location>
        <begin position="399"/>
        <end position="420"/>
    </location>
</feature>
<evidence type="ECO:0000256" key="10">
    <source>
        <dbReference type="ARBA" id="ARBA00023065"/>
    </source>
</evidence>
<dbReference type="PANTHER" id="PTHR30540">
    <property type="entry name" value="OSMOTIC STRESS POTASSIUM TRANSPORTER"/>
    <property type="match status" value="1"/>
</dbReference>
<comment type="caution">
    <text evidence="15">The sequence shown here is derived from an EMBL/GenBank/DDBJ whole genome shotgun (WGS) entry which is preliminary data.</text>
</comment>
<keyword evidence="6 12" id="KW-0812">Transmembrane</keyword>
<feature type="transmembrane region" description="Helical" evidence="12">
    <location>
        <begin position="142"/>
        <end position="160"/>
    </location>
</feature>
<dbReference type="PANTHER" id="PTHR30540:SF79">
    <property type="entry name" value="LOW AFFINITY POTASSIUM TRANSPORT SYSTEM PROTEIN KUP"/>
    <property type="match status" value="1"/>
</dbReference>
<evidence type="ECO:0000256" key="9">
    <source>
        <dbReference type="ARBA" id="ARBA00022989"/>
    </source>
</evidence>
<evidence type="ECO:0000256" key="8">
    <source>
        <dbReference type="ARBA" id="ARBA00022958"/>
    </source>
</evidence>
<dbReference type="InterPro" id="IPR003855">
    <property type="entry name" value="K+_transporter"/>
</dbReference>
<evidence type="ECO:0000313" key="16">
    <source>
        <dbReference type="Proteomes" id="UP001500547"/>
    </source>
</evidence>
<evidence type="ECO:0000256" key="5">
    <source>
        <dbReference type="ARBA" id="ARBA00022538"/>
    </source>
</evidence>
<dbReference type="Proteomes" id="UP001500547">
    <property type="component" value="Unassembled WGS sequence"/>
</dbReference>
<feature type="transmembrane region" description="Helical" evidence="12">
    <location>
        <begin position="105"/>
        <end position="130"/>
    </location>
</feature>
<proteinExistence type="inferred from homology"/>
<dbReference type="Pfam" id="PF02705">
    <property type="entry name" value="K_trans"/>
    <property type="match status" value="1"/>
</dbReference>
<feature type="transmembrane region" description="Helical" evidence="12">
    <location>
        <begin position="249"/>
        <end position="271"/>
    </location>
</feature>
<evidence type="ECO:0000256" key="2">
    <source>
        <dbReference type="ARBA" id="ARBA00007019"/>
    </source>
</evidence>
<feature type="transmembrane region" description="Helical" evidence="12">
    <location>
        <begin position="341"/>
        <end position="361"/>
    </location>
</feature>
<sequence>MSQSHDKQSLSALTLAALGVVFGDIGTSPLYAMKEAFAQTHYPLPVIADNVLGILSLMVWSLLIIVTFKYVMIVLRADNHGEGGVVALMARVVERAKDRPRKRTFAIWAGLFGASLFYGDGVITPAISVLSAVEGLEVATPAFTPFVLPITVGILIGLFCMQSKGTAKVGAFFGPIVCVWFGALALVGISNIVAHPQVLAALSPHYALSFLATHQTVGFLAMGAVFLTVTGGEALYADMGHFGKKPIRLAWVGLVLPALLLNYFGQGALLIADPEAARNPFYLSVPEWGLYPMVGLATAATVIASQALITGAFSVTRELIQLGYCPRMNIRHTSGSQMGQIYMPFVNWTLLILVILVVLGFKSSSALAAAYGIAVTLTMLVTTILAFSVARRDWHWHNLLALAVFGPLLVIELVFLAANATKIADGGWFPLVFGGIIFLLLTTWRSGREQLSLRMATDSVPLVPFVQSLQHETVLRADHTAVFLNPRPEQVPNALLHNLKHNRVVHDKMIFLTVSFLPVPRVEMSQRVLVERICHNAHRVKVFFGFMETPDIPAALEWAEEQGLEVDAASVSWFISRETLLPTPGEGMPVWRERIFELMFRNATPATRFFQLPPGRVVELGSQIAI</sequence>
<organism evidence="15 16">
    <name type="scientific">Viridibacterium curvum</name>
    <dbReference type="NCBI Taxonomy" id="1101404"/>
    <lineage>
        <taxon>Bacteria</taxon>
        <taxon>Pseudomonadati</taxon>
        <taxon>Pseudomonadota</taxon>
        <taxon>Betaproteobacteria</taxon>
        <taxon>Rhodocyclales</taxon>
        <taxon>Rhodocyclaceae</taxon>
        <taxon>Viridibacterium</taxon>
    </lineage>
</organism>
<feature type="transmembrane region" description="Helical" evidence="12">
    <location>
        <begin position="47"/>
        <end position="68"/>
    </location>
</feature>
<evidence type="ECO:0000256" key="7">
    <source>
        <dbReference type="ARBA" id="ARBA00022847"/>
    </source>
</evidence>
<protein>
    <recommendedName>
        <fullName evidence="12">Probable potassium transport system protein Kup</fullName>
    </recommendedName>
</protein>
<accession>A0ABP9QQC3</accession>
<dbReference type="InterPro" id="IPR053951">
    <property type="entry name" value="K_trans_N"/>
</dbReference>